<evidence type="ECO:0000313" key="4">
    <source>
        <dbReference type="EMBL" id="OLF87840.1"/>
    </source>
</evidence>
<accession>A0A6I7TQJ3</accession>
<comment type="function">
    <text evidence="1 3">Probably involved in ribonucleotide reductase function.</text>
</comment>
<comment type="caution">
    <text evidence="4">The sequence shown here is derived from an EMBL/GenBank/DDBJ whole genome shotgun (WGS) entry which is preliminary data.</text>
</comment>
<protein>
    <recommendedName>
        <fullName evidence="3">Protein NrdI</fullName>
    </recommendedName>
</protein>
<sequence length="132" mass="14940">MMIQIVFDSKTGNVQRFVDKTPFRNKRKVSTEEYLDEPFVLITYTTGFGEVPKTTEMFLEKNAHLLLGVAASGNRVWGDNFAKSAEKISKQYQVPILGKFELSGTAKDVELFTQEVERIVTKSSAKMDPVKQ</sequence>
<organism evidence="4 6">
    <name type="scientific">Bacillus paralicheniformis</name>
    <dbReference type="NCBI Taxonomy" id="1648923"/>
    <lineage>
        <taxon>Bacteria</taxon>
        <taxon>Bacillati</taxon>
        <taxon>Bacillota</taxon>
        <taxon>Bacilli</taxon>
        <taxon>Bacillales</taxon>
        <taxon>Bacillaceae</taxon>
        <taxon>Bacillus</taxon>
    </lineage>
</organism>
<proteinExistence type="inferred from homology"/>
<dbReference type="PIRSF" id="PIRSF005087">
    <property type="entry name" value="NrdI"/>
    <property type="match status" value="1"/>
</dbReference>
<dbReference type="PANTHER" id="PTHR37297:SF1">
    <property type="entry name" value="PROTEIN NRDI"/>
    <property type="match status" value="1"/>
</dbReference>
<gene>
    <name evidence="3" type="primary">nrdI</name>
    <name evidence="4" type="ORF">B4121_4292</name>
    <name evidence="5" type="ORF">CHCC15381_3082</name>
</gene>
<evidence type="ECO:0000256" key="3">
    <source>
        <dbReference type="HAMAP-Rule" id="MF_00128"/>
    </source>
</evidence>
<dbReference type="InterPro" id="IPR020852">
    <property type="entry name" value="RNR_Ib_NrdI_bac"/>
</dbReference>
<name>A0A6I7TQJ3_9BACI</name>
<dbReference type="PANTHER" id="PTHR37297">
    <property type="entry name" value="PROTEIN NRDI"/>
    <property type="match status" value="1"/>
</dbReference>
<dbReference type="EMBL" id="NILF01000050">
    <property type="protein sequence ID" value="TWL36492.1"/>
    <property type="molecule type" value="Genomic_DNA"/>
</dbReference>
<reference evidence="5 7" key="2">
    <citation type="submission" date="2019-06" db="EMBL/GenBank/DDBJ databases">
        <title>Genome sequence analysis of &gt;100 Bacillus licheniformis strains suggests intrinsic resistance to this species.</title>
        <authorList>
            <person name="Wels M."/>
            <person name="Siezen R.J."/>
            <person name="Johansen E."/>
            <person name="Stuer-Lauridsen B."/>
            <person name="Bjerre K."/>
            <person name="Nielsen B.K.K."/>
        </authorList>
    </citation>
    <scope>NUCLEOTIDE SEQUENCE [LARGE SCALE GENOMIC DNA]</scope>
    <source>
        <strain evidence="5 7">BAC-15381</strain>
    </source>
</reference>
<dbReference type="NCBIfam" id="TIGR00333">
    <property type="entry name" value="nrdI"/>
    <property type="match status" value="1"/>
</dbReference>
<dbReference type="InterPro" id="IPR029039">
    <property type="entry name" value="Flavoprotein-like_sf"/>
</dbReference>
<dbReference type="InterPro" id="IPR004465">
    <property type="entry name" value="RNR_NrdI"/>
</dbReference>
<evidence type="ECO:0000313" key="6">
    <source>
        <dbReference type="Proteomes" id="UP000185604"/>
    </source>
</evidence>
<dbReference type="Pfam" id="PF07972">
    <property type="entry name" value="Flavodoxin_NdrI"/>
    <property type="match status" value="1"/>
</dbReference>
<dbReference type="AlphaFoldDB" id="A0A6I7TQJ3"/>
<evidence type="ECO:0000256" key="1">
    <source>
        <dbReference type="ARBA" id="ARBA00003999"/>
    </source>
</evidence>
<dbReference type="SUPFAM" id="SSF52218">
    <property type="entry name" value="Flavoproteins"/>
    <property type="match status" value="1"/>
</dbReference>
<dbReference type="HAMAP" id="MF_00128">
    <property type="entry name" value="NrdI"/>
    <property type="match status" value="1"/>
</dbReference>
<reference evidence="4 6" key="1">
    <citation type="journal article" date="2016" name="Front. Microbiol.">
        <title>High-Level Heat Resistance of Spores of Bacillus amyloliquefaciens and Bacillus licheniformis Results from the Presence of a spoVA Operon in a Tn1546 Transposon.</title>
        <authorList>
            <person name="Berendsen E.M."/>
            <person name="Koning R.A."/>
            <person name="Boekhorst J."/>
            <person name="de Jong A."/>
            <person name="Kuipers O.P."/>
            <person name="Wells-Bennik M.H."/>
        </authorList>
    </citation>
    <scope>NUCLEOTIDE SEQUENCE [LARGE SCALE GENOMIC DNA]</scope>
    <source>
        <strain evidence="4 6">B4121</strain>
    </source>
</reference>
<evidence type="ECO:0000313" key="5">
    <source>
        <dbReference type="EMBL" id="TWL36492.1"/>
    </source>
</evidence>
<evidence type="ECO:0000313" key="7">
    <source>
        <dbReference type="Proteomes" id="UP000429980"/>
    </source>
</evidence>
<evidence type="ECO:0000256" key="2">
    <source>
        <dbReference type="ARBA" id="ARBA00009942"/>
    </source>
</evidence>
<comment type="similarity">
    <text evidence="2 3">Belongs to the NrdI family.</text>
</comment>
<dbReference type="Proteomes" id="UP000185604">
    <property type="component" value="Unassembled WGS sequence"/>
</dbReference>
<dbReference type="GO" id="GO:0010181">
    <property type="term" value="F:FMN binding"/>
    <property type="evidence" value="ECO:0007669"/>
    <property type="project" value="InterPro"/>
</dbReference>
<dbReference type="EMBL" id="LKPO01000026">
    <property type="protein sequence ID" value="OLF87840.1"/>
    <property type="molecule type" value="Genomic_DNA"/>
</dbReference>
<keyword evidence="7" id="KW-1185">Reference proteome</keyword>
<dbReference type="Proteomes" id="UP000429980">
    <property type="component" value="Unassembled WGS sequence"/>
</dbReference>
<dbReference type="Gene3D" id="3.40.50.360">
    <property type="match status" value="1"/>
</dbReference>